<keyword evidence="2" id="KW-0349">Heme</keyword>
<evidence type="ECO:0000313" key="4">
    <source>
        <dbReference type="Proteomes" id="UP001612741"/>
    </source>
</evidence>
<keyword evidence="2" id="KW-0479">Metal-binding</keyword>
<evidence type="ECO:0000256" key="2">
    <source>
        <dbReference type="RuleBase" id="RU000461"/>
    </source>
</evidence>
<name>A0ABW7ZBK6_9ACTN</name>
<keyword evidence="2" id="KW-0408">Iron</keyword>
<sequence length="398" mass="43542">MPEDPPFEFFASPAFRADPYPVYAALRAKGPVHRVGFPPGHSGYLVVDYEHGRAALADPRLSKDLRSGPPGFLESVTQSNRVLADNMLMSDPPDHTRLRKVAQGAFTQRRVERLRPRIEQITAELLDRVQGEGRAELISAFAFPLPITVICELMGVPGEDREDFRDWSGTLVEPASTPEQHARRRAANDALQAYFEALVAERRAAPADDLVSALLASPELDDDELVSTLALLLIAGHETTANLIANGTLALLRAPEQLALLRARPELVQNAVEEFLRLDAPVERATFRMALEDLEIAGVHIPKTSFVHVAIAAAGRDPAANDAPDALDVARPEPRHVAFGHGIHFCLGAPLARLEGQIAFTALLQRLPGLRLDCREDELTWRFSGSVLRSLSALPVAF</sequence>
<keyword evidence="2" id="KW-0560">Oxidoreductase</keyword>
<dbReference type="EMBL" id="JBITGY010000020">
    <property type="protein sequence ID" value="MFI6505552.1"/>
    <property type="molecule type" value="Genomic_DNA"/>
</dbReference>
<dbReference type="SUPFAM" id="SSF48264">
    <property type="entry name" value="Cytochrome P450"/>
    <property type="match status" value="1"/>
</dbReference>
<dbReference type="PRINTS" id="PR00359">
    <property type="entry name" value="BP450"/>
</dbReference>
<protein>
    <submittedName>
        <fullName evidence="3">Cytochrome P450</fullName>
    </submittedName>
</protein>
<dbReference type="Proteomes" id="UP001612741">
    <property type="component" value="Unassembled WGS sequence"/>
</dbReference>
<dbReference type="RefSeq" id="WP_397091795.1">
    <property type="nucleotide sequence ID" value="NZ_JBITGY010000020.1"/>
</dbReference>
<keyword evidence="4" id="KW-1185">Reference proteome</keyword>
<dbReference type="Gene3D" id="1.10.630.10">
    <property type="entry name" value="Cytochrome P450"/>
    <property type="match status" value="1"/>
</dbReference>
<dbReference type="PANTHER" id="PTHR46696:SF1">
    <property type="entry name" value="CYTOCHROME P450 YJIB-RELATED"/>
    <property type="match status" value="1"/>
</dbReference>
<reference evidence="3 4" key="1">
    <citation type="submission" date="2024-10" db="EMBL/GenBank/DDBJ databases">
        <title>The Natural Products Discovery Center: Release of the First 8490 Sequenced Strains for Exploring Actinobacteria Biosynthetic Diversity.</title>
        <authorList>
            <person name="Kalkreuter E."/>
            <person name="Kautsar S.A."/>
            <person name="Yang D."/>
            <person name="Bader C.D."/>
            <person name="Teijaro C.N."/>
            <person name="Fluegel L."/>
            <person name="Davis C.M."/>
            <person name="Simpson J.R."/>
            <person name="Lauterbach L."/>
            <person name="Steele A.D."/>
            <person name="Gui C."/>
            <person name="Meng S."/>
            <person name="Li G."/>
            <person name="Viehrig K."/>
            <person name="Ye F."/>
            <person name="Su P."/>
            <person name="Kiefer A.F."/>
            <person name="Nichols A."/>
            <person name="Cepeda A.J."/>
            <person name="Yan W."/>
            <person name="Fan B."/>
            <person name="Jiang Y."/>
            <person name="Adhikari A."/>
            <person name="Zheng C.-J."/>
            <person name="Schuster L."/>
            <person name="Cowan T.M."/>
            <person name="Smanski M.J."/>
            <person name="Chevrette M.G."/>
            <person name="De Carvalho L.P.S."/>
            <person name="Shen B."/>
        </authorList>
    </citation>
    <scope>NUCLEOTIDE SEQUENCE [LARGE SCALE GENOMIC DNA]</scope>
    <source>
        <strain evidence="3 4">NPDC050545</strain>
    </source>
</reference>
<evidence type="ECO:0000313" key="3">
    <source>
        <dbReference type="EMBL" id="MFI6505552.1"/>
    </source>
</evidence>
<dbReference type="InterPro" id="IPR001128">
    <property type="entry name" value="Cyt_P450"/>
</dbReference>
<dbReference type="CDD" id="cd11029">
    <property type="entry name" value="CYP107-like"/>
    <property type="match status" value="1"/>
</dbReference>
<dbReference type="Pfam" id="PF00067">
    <property type="entry name" value="p450"/>
    <property type="match status" value="2"/>
</dbReference>
<comment type="caution">
    <text evidence="3">The sequence shown here is derived from an EMBL/GenBank/DDBJ whole genome shotgun (WGS) entry which is preliminary data.</text>
</comment>
<dbReference type="InterPro" id="IPR017972">
    <property type="entry name" value="Cyt_P450_CS"/>
</dbReference>
<dbReference type="InterPro" id="IPR036396">
    <property type="entry name" value="Cyt_P450_sf"/>
</dbReference>
<proteinExistence type="inferred from homology"/>
<evidence type="ECO:0000256" key="1">
    <source>
        <dbReference type="ARBA" id="ARBA00010617"/>
    </source>
</evidence>
<dbReference type="PROSITE" id="PS00086">
    <property type="entry name" value="CYTOCHROME_P450"/>
    <property type="match status" value="1"/>
</dbReference>
<dbReference type="PANTHER" id="PTHR46696">
    <property type="entry name" value="P450, PUTATIVE (EUROFUNG)-RELATED"/>
    <property type="match status" value="1"/>
</dbReference>
<organism evidence="3 4">
    <name type="scientific">Nonomuraea typhae</name>
    <dbReference type="NCBI Taxonomy" id="2603600"/>
    <lineage>
        <taxon>Bacteria</taxon>
        <taxon>Bacillati</taxon>
        <taxon>Actinomycetota</taxon>
        <taxon>Actinomycetes</taxon>
        <taxon>Streptosporangiales</taxon>
        <taxon>Streptosporangiaceae</taxon>
        <taxon>Nonomuraea</taxon>
    </lineage>
</organism>
<dbReference type="InterPro" id="IPR002397">
    <property type="entry name" value="Cyt_P450_B"/>
</dbReference>
<accession>A0ABW7ZBK6</accession>
<gene>
    <name evidence="3" type="ORF">ACIBG2_49795</name>
</gene>
<keyword evidence="2" id="KW-0503">Monooxygenase</keyword>
<comment type="similarity">
    <text evidence="1 2">Belongs to the cytochrome P450 family.</text>
</comment>